<keyword evidence="2" id="KW-0812">Transmembrane</keyword>
<dbReference type="EMBL" id="FOWW01000003">
    <property type="protein sequence ID" value="SFP77881.1"/>
    <property type="molecule type" value="Genomic_DNA"/>
</dbReference>
<dbReference type="AlphaFoldDB" id="A0A1I5T4W2"/>
<accession>A0A1I5T4W2</accession>
<sequence length="208" mass="19876">MSDDADPERLLAEALRAQARSAPADPARSVARDVPGMTDDGADGAGGAEDATAGKAPVGKPTVGKLTGGKPTHGKPPASPDAAGGVGDSHRSSLPVGAAGPGGAAGASGPEPAAPAEPNGSAVVTGEGAEVPASYGLLSGAEPGSLERERAALEATTPPAMAEPPPEAATVEQPARPAGGPLPVGWILLLAVLLGLAAGSVVGLLSLH</sequence>
<reference evidence="4" key="1">
    <citation type="submission" date="2016-10" db="EMBL/GenBank/DDBJ databases">
        <authorList>
            <person name="Varghese N."/>
            <person name="Submissions S."/>
        </authorList>
    </citation>
    <scope>NUCLEOTIDE SEQUENCE [LARGE SCALE GENOMIC DNA]</scope>
    <source>
        <strain evidence="4">CGMCC 4.5579</strain>
    </source>
</reference>
<gene>
    <name evidence="3" type="ORF">SAMN05421810_103387</name>
</gene>
<feature type="region of interest" description="Disordered" evidence="1">
    <location>
        <begin position="1"/>
        <end position="176"/>
    </location>
</feature>
<keyword evidence="2" id="KW-1133">Transmembrane helix</keyword>
<protein>
    <submittedName>
        <fullName evidence="3">Uncharacterized protein</fullName>
    </submittedName>
</protein>
<feature type="compositionally biased region" description="Low complexity" evidence="1">
    <location>
        <begin position="107"/>
        <end position="122"/>
    </location>
</feature>
<evidence type="ECO:0000313" key="3">
    <source>
        <dbReference type="EMBL" id="SFP77881.1"/>
    </source>
</evidence>
<keyword evidence="2" id="KW-0472">Membrane</keyword>
<name>A0A1I5T4W2_9PSEU</name>
<feature type="compositionally biased region" description="Low complexity" evidence="1">
    <location>
        <begin position="12"/>
        <end position="25"/>
    </location>
</feature>
<organism evidence="3 4">
    <name type="scientific">Amycolatopsis arida</name>
    <dbReference type="NCBI Taxonomy" id="587909"/>
    <lineage>
        <taxon>Bacteria</taxon>
        <taxon>Bacillati</taxon>
        <taxon>Actinomycetota</taxon>
        <taxon>Actinomycetes</taxon>
        <taxon>Pseudonocardiales</taxon>
        <taxon>Pseudonocardiaceae</taxon>
        <taxon>Amycolatopsis</taxon>
    </lineage>
</organism>
<evidence type="ECO:0000256" key="2">
    <source>
        <dbReference type="SAM" id="Phobius"/>
    </source>
</evidence>
<feature type="transmembrane region" description="Helical" evidence="2">
    <location>
        <begin position="184"/>
        <end position="207"/>
    </location>
</feature>
<keyword evidence="4" id="KW-1185">Reference proteome</keyword>
<dbReference type="RefSeq" id="WP_134046080.1">
    <property type="nucleotide sequence ID" value="NZ_FOWW01000003.1"/>
</dbReference>
<dbReference type="STRING" id="587909.SAMN05421810_103387"/>
<evidence type="ECO:0000313" key="4">
    <source>
        <dbReference type="Proteomes" id="UP000198727"/>
    </source>
</evidence>
<dbReference type="Proteomes" id="UP000198727">
    <property type="component" value="Unassembled WGS sequence"/>
</dbReference>
<proteinExistence type="predicted"/>
<evidence type="ECO:0000256" key="1">
    <source>
        <dbReference type="SAM" id="MobiDB-lite"/>
    </source>
</evidence>